<dbReference type="Gene3D" id="1.10.260.40">
    <property type="entry name" value="lambda repressor-like DNA-binding domains"/>
    <property type="match status" value="1"/>
</dbReference>
<keyword evidence="4" id="KW-1185">Reference proteome</keyword>
<dbReference type="PROSITE" id="PS50943">
    <property type="entry name" value="HTH_CROC1"/>
    <property type="match status" value="1"/>
</dbReference>
<dbReference type="GO" id="GO:0003677">
    <property type="term" value="F:DNA binding"/>
    <property type="evidence" value="ECO:0007669"/>
    <property type="project" value="UniProtKB-KW"/>
</dbReference>
<dbReference type="SMART" id="SM00530">
    <property type="entry name" value="HTH_XRE"/>
    <property type="match status" value="1"/>
</dbReference>
<dbReference type="SUPFAM" id="SSF47413">
    <property type="entry name" value="lambda repressor-like DNA-binding domains"/>
    <property type="match status" value="1"/>
</dbReference>
<dbReference type="InterPro" id="IPR001387">
    <property type="entry name" value="Cro/C1-type_HTH"/>
</dbReference>
<gene>
    <name evidence="3" type="ORF">D1B17_09745</name>
</gene>
<keyword evidence="1" id="KW-0238">DNA-binding</keyword>
<dbReference type="OrthoDB" id="5190137at2"/>
<evidence type="ECO:0000259" key="2">
    <source>
        <dbReference type="PROSITE" id="PS50943"/>
    </source>
</evidence>
<sequence>MRMVIIMFSENLKKLRTNKGLSQEQLSEIIDVSRQSISKYESGIAQPGFDKLIAIAKYFDVSIDFLLLSENNNNSATVKSDKITITSHLDSLKTFASVASYYAFTISKIIGSNANGPQAVVWGTYDSGLFGDKRQMLAYYRSFEDAKKEISSINDAMQQGQTNYDLQYFVNVRLKGLNYIIDDSTR</sequence>
<dbReference type="PANTHER" id="PTHR46558:SF11">
    <property type="entry name" value="HTH-TYPE TRANSCRIPTIONAL REGULATOR XRE"/>
    <property type="match status" value="1"/>
</dbReference>
<evidence type="ECO:0000313" key="3">
    <source>
        <dbReference type="EMBL" id="AYE38901.1"/>
    </source>
</evidence>
<dbReference type="AlphaFoldDB" id="A0A386PSA2"/>
<accession>A0A386PSA2</accession>
<dbReference type="CDD" id="cd00093">
    <property type="entry name" value="HTH_XRE"/>
    <property type="match status" value="1"/>
</dbReference>
<evidence type="ECO:0000256" key="1">
    <source>
        <dbReference type="ARBA" id="ARBA00023125"/>
    </source>
</evidence>
<reference evidence="4" key="1">
    <citation type="submission" date="2018-08" db="EMBL/GenBank/DDBJ databases">
        <title>Genome of Lactobacillus sp. HBUAS52074.</title>
        <authorList>
            <person name="Guo Z."/>
            <person name="Zhang Z.D."/>
        </authorList>
    </citation>
    <scope>NUCLEOTIDE SEQUENCE [LARGE SCALE GENOMIC DNA]</scope>
    <source>
        <strain evidence="4">HBUAS52074</strain>
    </source>
</reference>
<dbReference type="KEGG" id="lzh:D1B17_09745"/>
<dbReference type="Proteomes" id="UP000267208">
    <property type="component" value="Chromosome"/>
</dbReference>
<dbReference type="Pfam" id="PF01381">
    <property type="entry name" value="HTH_3"/>
    <property type="match status" value="1"/>
</dbReference>
<dbReference type="InterPro" id="IPR010982">
    <property type="entry name" value="Lambda_DNA-bd_dom_sf"/>
</dbReference>
<protein>
    <submittedName>
        <fullName evidence="3">XRE family transcriptional regulator</fullName>
    </submittedName>
</protein>
<organism evidence="3 4">
    <name type="scientific">Companilactobacillus zhachilii</name>
    <dbReference type="NCBI Taxonomy" id="2304606"/>
    <lineage>
        <taxon>Bacteria</taxon>
        <taxon>Bacillati</taxon>
        <taxon>Bacillota</taxon>
        <taxon>Bacilli</taxon>
        <taxon>Lactobacillales</taxon>
        <taxon>Lactobacillaceae</taxon>
        <taxon>Companilactobacillus</taxon>
    </lineage>
</organism>
<dbReference type="PANTHER" id="PTHR46558">
    <property type="entry name" value="TRACRIPTIONAL REGULATORY PROTEIN-RELATED-RELATED"/>
    <property type="match status" value="1"/>
</dbReference>
<evidence type="ECO:0000313" key="4">
    <source>
        <dbReference type="Proteomes" id="UP000267208"/>
    </source>
</evidence>
<dbReference type="EMBL" id="CP031933">
    <property type="protein sequence ID" value="AYE38901.1"/>
    <property type="molecule type" value="Genomic_DNA"/>
</dbReference>
<feature type="domain" description="HTH cro/C1-type" evidence="2">
    <location>
        <begin position="12"/>
        <end position="66"/>
    </location>
</feature>
<proteinExistence type="predicted"/>
<name>A0A386PSA2_9LACO</name>